<name>A0A8T4C7N9_9ARCH</name>
<dbReference type="EMBL" id="VGJJ01000005">
    <property type="protein sequence ID" value="MBM3281960.1"/>
    <property type="molecule type" value="Genomic_DNA"/>
</dbReference>
<dbReference type="AlphaFoldDB" id="A0A8T4C7N9"/>
<organism evidence="1 2">
    <name type="scientific">Candidatus Iainarchaeum sp</name>
    <dbReference type="NCBI Taxonomy" id="3101447"/>
    <lineage>
        <taxon>Archaea</taxon>
        <taxon>Candidatus Iainarchaeota</taxon>
        <taxon>Candidatus Iainarchaeia</taxon>
        <taxon>Candidatus Iainarchaeales</taxon>
        <taxon>Candidatus Iainarchaeaceae</taxon>
        <taxon>Candidatus Iainarchaeum</taxon>
    </lineage>
</organism>
<evidence type="ECO:0000313" key="2">
    <source>
        <dbReference type="Proteomes" id="UP000774699"/>
    </source>
</evidence>
<accession>A0A8T4C7N9</accession>
<dbReference type="Gene3D" id="1.10.10.2520">
    <property type="entry name" value="Cell wall hydrolase SleB, domain 1"/>
    <property type="match status" value="1"/>
</dbReference>
<protein>
    <submittedName>
        <fullName evidence="1">Uncharacterized protein</fullName>
    </submittedName>
</protein>
<comment type="caution">
    <text evidence="1">The sequence shown here is derived from an EMBL/GenBank/DDBJ whole genome shotgun (WGS) entry which is preliminary data.</text>
</comment>
<dbReference type="Proteomes" id="UP000774699">
    <property type="component" value="Unassembled WGS sequence"/>
</dbReference>
<dbReference type="InterPro" id="IPR042047">
    <property type="entry name" value="SleB_dom1"/>
</dbReference>
<evidence type="ECO:0000313" key="1">
    <source>
        <dbReference type="EMBL" id="MBM3281960.1"/>
    </source>
</evidence>
<sequence>MLNDRSAVIITLFLITGVALSLVNSAVPSTSGNATSFVLSGGEDPPGGETPTACGTVDYAAKNAGKDGCANKTTCGAGSCCDYELAADGSLTGNCVCEENKNPCGTDEKKCLACMGYAEGGGTKINDDCMKYVMCTAKNRIGDKDFGNPKTACEAVAQGDGKQYNPYKCVCDNQSSNQKYCKCCSGTITNELEKKEAEKAREQAKNLDCSGFSANAFNNAGMDSWAKKNCKPVAPPTACPTFDFYVC</sequence>
<gene>
    <name evidence="1" type="ORF">FJY86_01290</name>
</gene>
<reference evidence="1" key="1">
    <citation type="submission" date="2019-03" db="EMBL/GenBank/DDBJ databases">
        <title>Lake Tanganyika Metagenome-Assembled Genomes (MAGs).</title>
        <authorList>
            <person name="Tran P."/>
        </authorList>
    </citation>
    <scope>NUCLEOTIDE SEQUENCE</scope>
    <source>
        <strain evidence="1">M_DeepCast_50m_m2_156</strain>
    </source>
</reference>
<proteinExistence type="predicted"/>